<dbReference type="InterPro" id="IPR009071">
    <property type="entry name" value="HMG_box_dom"/>
</dbReference>
<dbReference type="PANTHER" id="PTHR48112">
    <property type="entry name" value="HIGH MOBILITY GROUP PROTEIN DSP1"/>
    <property type="match status" value="1"/>
</dbReference>
<accession>B0XQC4</accession>
<gene>
    <name evidence="5" type="ORF">AFUB_009460</name>
</gene>
<keyword evidence="2" id="KW-0539">Nucleus</keyword>
<dbReference type="InterPro" id="IPR036910">
    <property type="entry name" value="HMG_box_dom_sf"/>
</dbReference>
<keyword evidence="6" id="KW-1185">Reference proteome</keyword>
<feature type="compositionally biased region" description="Low complexity" evidence="3">
    <location>
        <begin position="381"/>
        <end position="399"/>
    </location>
</feature>
<dbReference type="SMART" id="SM00398">
    <property type="entry name" value="HMG"/>
    <property type="match status" value="1"/>
</dbReference>
<dbReference type="Gene3D" id="1.10.30.10">
    <property type="entry name" value="High mobility group box domain"/>
    <property type="match status" value="2"/>
</dbReference>
<dbReference type="AlphaFoldDB" id="B0XQC4"/>
<evidence type="ECO:0000313" key="5">
    <source>
        <dbReference type="EMBL" id="EDP56238.1"/>
    </source>
</evidence>
<evidence type="ECO:0000256" key="3">
    <source>
        <dbReference type="SAM" id="MobiDB-lite"/>
    </source>
</evidence>
<dbReference type="Pfam" id="PF00505">
    <property type="entry name" value="HMG_box"/>
    <property type="match status" value="1"/>
</dbReference>
<dbReference type="HOGENOM" id="CLU_048021_1_0_1"/>
<dbReference type="InterPro" id="IPR050342">
    <property type="entry name" value="HMGB"/>
</dbReference>
<evidence type="ECO:0000256" key="1">
    <source>
        <dbReference type="ARBA" id="ARBA00023125"/>
    </source>
</evidence>
<sequence>MSQHASRDAILSQFGIPQTNQGRDPAPRFHLWLANHTTAAKRSWLARKALPILLRFLDYSSTSTLGILVRLTSLIMPRNIIQGGGSILRYLHRSNALIRPSRVAIANGFIRRICVSMNSQLVSPTMKTFRPSVILSRPLINSFATTITPDDETETTKSTGSKTGKKNTKKRSSKAATKAKPKPRKKLTDKQKEAKKAEKMKELVKQLKKTALEPPKKLIENPWNLTIATVAKGLQARGVNGTDFIMQCSQLAQSISAEERERIATEAEANKAANAAAYEAWIQQHTPRQIRDANAARRRLNKIKNTSLRLLHDDRQVKRPRTAYLLYMLDRTAEGDFKYMTAKDISVRLTEEWKGLTATEKEKYFKQAEEDRERYRREYLEVYGEEPSTSRSTTASPSP</sequence>
<evidence type="ECO:0000259" key="4">
    <source>
        <dbReference type="PROSITE" id="PS50118"/>
    </source>
</evidence>
<feature type="compositionally biased region" description="Basic residues" evidence="3">
    <location>
        <begin position="163"/>
        <end position="185"/>
    </location>
</feature>
<dbReference type="VEuPathDB" id="FungiDB:AFUB_009460"/>
<dbReference type="PANTHER" id="PTHR48112:SF22">
    <property type="entry name" value="MITOCHONDRIAL TRANSCRIPTION FACTOR A, ISOFORM B"/>
    <property type="match status" value="1"/>
</dbReference>
<dbReference type="GO" id="GO:0003677">
    <property type="term" value="F:DNA binding"/>
    <property type="evidence" value="ECO:0007669"/>
    <property type="project" value="UniProtKB-UniRule"/>
</dbReference>
<dbReference type="OrthoDB" id="1919336at2759"/>
<reference evidence="5 6" key="1">
    <citation type="journal article" date="2008" name="PLoS Genet.">
        <title>Genomic islands in the pathogenic filamentous fungus Aspergillus fumigatus.</title>
        <authorList>
            <person name="Fedorova N.D."/>
            <person name="Khaldi N."/>
            <person name="Joardar V.S."/>
            <person name="Maiti R."/>
            <person name="Amedeo P."/>
            <person name="Anderson M.J."/>
            <person name="Crabtree J."/>
            <person name="Silva J.C."/>
            <person name="Badger J.H."/>
            <person name="Albarraq A."/>
            <person name="Angiuoli S."/>
            <person name="Bussey H."/>
            <person name="Bowyer P."/>
            <person name="Cotty P.J."/>
            <person name="Dyer P.S."/>
            <person name="Egan A."/>
            <person name="Galens K."/>
            <person name="Fraser-Liggett C.M."/>
            <person name="Haas B.J."/>
            <person name="Inman J.M."/>
            <person name="Kent R."/>
            <person name="Lemieux S."/>
            <person name="Malavazi I."/>
            <person name="Orvis J."/>
            <person name="Roemer T."/>
            <person name="Ronning C.M."/>
            <person name="Sundaram J.P."/>
            <person name="Sutton G."/>
            <person name="Turner G."/>
            <person name="Venter J.C."/>
            <person name="White O.R."/>
            <person name="Whitty B.R."/>
            <person name="Youngman P."/>
            <person name="Wolfe K.H."/>
            <person name="Goldman G.H."/>
            <person name="Wortman J.R."/>
            <person name="Jiang B."/>
            <person name="Denning D.W."/>
            <person name="Nierman W.C."/>
        </authorList>
    </citation>
    <scope>NUCLEOTIDE SEQUENCE [LARGE SCALE GENOMIC DNA]</scope>
    <source>
        <strain evidence="6">CBS 144.89 / FGSC A1163 / CEA10</strain>
    </source>
</reference>
<name>B0XQC4_ASPFC</name>
<feature type="region of interest" description="Disordered" evidence="3">
    <location>
        <begin position="150"/>
        <end position="199"/>
    </location>
</feature>
<feature type="compositionally biased region" description="Basic and acidic residues" evidence="3">
    <location>
        <begin position="186"/>
        <end position="199"/>
    </location>
</feature>
<organism evidence="5 6">
    <name type="scientific">Aspergillus fumigatus (strain CBS 144.89 / FGSC A1163 / CEA10)</name>
    <name type="common">Neosartorya fumigata</name>
    <dbReference type="NCBI Taxonomy" id="451804"/>
    <lineage>
        <taxon>Eukaryota</taxon>
        <taxon>Fungi</taxon>
        <taxon>Dikarya</taxon>
        <taxon>Ascomycota</taxon>
        <taxon>Pezizomycotina</taxon>
        <taxon>Eurotiomycetes</taxon>
        <taxon>Eurotiomycetidae</taxon>
        <taxon>Eurotiales</taxon>
        <taxon>Aspergillaceae</taxon>
        <taxon>Aspergillus</taxon>
        <taxon>Aspergillus subgen. Fumigati</taxon>
    </lineage>
</organism>
<dbReference type="Proteomes" id="UP000001699">
    <property type="component" value="Unassembled WGS sequence"/>
</dbReference>
<evidence type="ECO:0000313" key="6">
    <source>
        <dbReference type="Proteomes" id="UP000001699"/>
    </source>
</evidence>
<dbReference type="SUPFAM" id="SSF47095">
    <property type="entry name" value="HMG-box"/>
    <property type="match status" value="2"/>
</dbReference>
<dbReference type="EMBL" id="DS499594">
    <property type="protein sequence ID" value="EDP56238.1"/>
    <property type="molecule type" value="Genomic_DNA"/>
</dbReference>
<dbReference type="GO" id="GO:0005634">
    <property type="term" value="C:nucleus"/>
    <property type="evidence" value="ECO:0007669"/>
    <property type="project" value="UniProtKB-UniRule"/>
</dbReference>
<dbReference type="PROSITE" id="PS50118">
    <property type="entry name" value="HMG_BOX_2"/>
    <property type="match status" value="1"/>
</dbReference>
<feature type="domain" description="HMG box" evidence="4">
    <location>
        <begin position="317"/>
        <end position="383"/>
    </location>
</feature>
<feature type="DNA-binding region" description="HMG box" evidence="2">
    <location>
        <begin position="317"/>
        <end position="383"/>
    </location>
</feature>
<keyword evidence="1 2" id="KW-0238">DNA-binding</keyword>
<proteinExistence type="predicted"/>
<feature type="region of interest" description="Disordered" evidence="3">
    <location>
        <begin position="380"/>
        <end position="399"/>
    </location>
</feature>
<evidence type="ECO:0000256" key="2">
    <source>
        <dbReference type="PROSITE-ProRule" id="PRU00267"/>
    </source>
</evidence>
<protein>
    <submittedName>
        <fullName evidence="5">HMG box protein, putative</fullName>
    </submittedName>
</protein>
<dbReference type="CDD" id="cd00084">
    <property type="entry name" value="HMG-box_SF"/>
    <property type="match status" value="1"/>
</dbReference>